<dbReference type="EMBL" id="SFAN01000062">
    <property type="protein sequence ID" value="TRV23829.1"/>
    <property type="molecule type" value="Genomic_DNA"/>
</dbReference>
<comment type="caution">
    <text evidence="1">The sequence shown here is derived from an EMBL/GenBank/DDBJ whole genome shotgun (WGS) entry which is preliminary data.</text>
</comment>
<proteinExistence type="predicted"/>
<protein>
    <submittedName>
        <fullName evidence="1">Uncharacterized protein</fullName>
    </submittedName>
</protein>
<gene>
    <name evidence="1" type="ORF">EWV40_07640</name>
</gene>
<organism evidence="1 2">
    <name type="scientific">Microcystis flos-aquae Mf_WU_F_19750830_S460</name>
    <dbReference type="NCBI Taxonomy" id="2486237"/>
    <lineage>
        <taxon>Bacteria</taxon>
        <taxon>Bacillati</taxon>
        <taxon>Cyanobacteriota</taxon>
        <taxon>Cyanophyceae</taxon>
        <taxon>Oscillatoriophycideae</taxon>
        <taxon>Chroococcales</taxon>
        <taxon>Microcystaceae</taxon>
        <taxon>Microcystis</taxon>
    </lineage>
</organism>
<sequence>MLPSKNFLSTNYVNAVLPPVNRHFHTKSVEYRLHIRTGTHAKEGINNQFLITGFSIVKY</sequence>
<dbReference type="Proteomes" id="UP000320730">
    <property type="component" value="Unassembled WGS sequence"/>
</dbReference>
<accession>A0A552LUE1</accession>
<name>A0A552LUE1_9CHRO</name>
<reference evidence="1 2" key="1">
    <citation type="submission" date="2019-01" db="EMBL/GenBank/DDBJ databases">
        <title>Coherence of Microcystis species and biogeography revealed through population genomics.</title>
        <authorList>
            <person name="Perez-Carrascal O.M."/>
            <person name="Terrat Y."/>
            <person name="Giani A."/>
            <person name="Fortin N."/>
            <person name="Tromas N."/>
            <person name="Shapiro B.J."/>
        </authorList>
    </citation>
    <scope>NUCLEOTIDE SEQUENCE [LARGE SCALE GENOMIC DNA]</scope>
    <source>
        <strain evidence="1">Mf_WU_F_19750830_S460</strain>
    </source>
</reference>
<dbReference type="AlphaFoldDB" id="A0A552LUE1"/>
<evidence type="ECO:0000313" key="1">
    <source>
        <dbReference type="EMBL" id="TRV23829.1"/>
    </source>
</evidence>
<evidence type="ECO:0000313" key="2">
    <source>
        <dbReference type="Proteomes" id="UP000320730"/>
    </source>
</evidence>